<dbReference type="Gene3D" id="3.40.390.10">
    <property type="entry name" value="Collagenase (Catalytic Domain)"/>
    <property type="match status" value="1"/>
</dbReference>
<evidence type="ECO:0000313" key="2">
    <source>
        <dbReference type="EMBL" id="QCD43693.1"/>
    </source>
</evidence>
<dbReference type="InterPro" id="IPR019026">
    <property type="entry name" value="Peptidase_M64_IgA"/>
</dbReference>
<evidence type="ECO:0000313" key="3">
    <source>
        <dbReference type="Proteomes" id="UP000297149"/>
    </source>
</evidence>
<dbReference type="InterPro" id="IPR032625">
    <property type="entry name" value="M64_N"/>
</dbReference>
<accession>A0A4P7W6K2</accession>
<dbReference type="InterPro" id="IPR038171">
    <property type="entry name" value="M64_N_sf"/>
</dbReference>
<sequence length="427" mass="47649">MEAGLAGGKVMGGTKEFSSLGFDRNFENRTLRIDYLFSANPDGKRGVHLSGQSSMDGWAGRRYNLSDLPLQGAGVVTVCSEATGDTLYRTSFSSLYHEWLSTEEAATTPKSFEHCVLVPYPKEPALIHIDLLDNRHEPMASMKHRFDPKDILIAKKGRGKLPDHRYIHKGGESDEVIDVAILAEGYTREEMDSFYRHAEIAVESILSHEPFKSKASKFNFVAVATPSDDSGVSVPRFGNWKSTAFSSNFSTFYSDRYLTTLHVKDIHDAIAGIPYEHIIILANTNEYGGGGIYNSYTLTTSRHKDFSPVVVHEFGHSFGGLADEYFYEGDIMDESYPKDIEPWEPNITTLVGFDSKWKSQIPDGTPVPTPAADAKKYPIGVYEGAGYTFKGVYRPADRCRMRDNTWPVFCPACEQALSNLIDFYVSE</sequence>
<dbReference type="InterPro" id="IPR024079">
    <property type="entry name" value="MetalloPept_cat_dom_sf"/>
</dbReference>
<organism evidence="2 3">
    <name type="scientific">Duncaniella dubosii</name>
    <dbReference type="NCBI Taxonomy" id="2518971"/>
    <lineage>
        <taxon>Bacteria</taxon>
        <taxon>Pseudomonadati</taxon>
        <taxon>Bacteroidota</taxon>
        <taxon>Bacteroidia</taxon>
        <taxon>Bacteroidales</taxon>
        <taxon>Muribaculaceae</taxon>
        <taxon>Duncaniella</taxon>
    </lineage>
</organism>
<keyword evidence="3" id="KW-1185">Reference proteome</keyword>
<dbReference type="Gene3D" id="2.60.40.3250">
    <property type="entry name" value="Peptidase M64, N-terminal domain"/>
    <property type="match status" value="1"/>
</dbReference>
<dbReference type="Pfam" id="PF09471">
    <property type="entry name" value="Peptidase_M64"/>
    <property type="match status" value="1"/>
</dbReference>
<name>A0A4P7W6K2_9BACT</name>
<feature type="domain" description="Peptidase M64 N-terminal" evidence="1">
    <location>
        <begin position="22"/>
        <end position="137"/>
    </location>
</feature>
<gene>
    <name evidence="2" type="ORF">E7747_10345</name>
</gene>
<dbReference type="Pfam" id="PF16217">
    <property type="entry name" value="M64_N"/>
    <property type="match status" value="1"/>
</dbReference>
<dbReference type="GO" id="GO:0008237">
    <property type="term" value="F:metallopeptidase activity"/>
    <property type="evidence" value="ECO:0007669"/>
    <property type="project" value="InterPro"/>
</dbReference>
<protein>
    <submittedName>
        <fullName evidence="2">Peptidase M64</fullName>
    </submittedName>
</protein>
<dbReference type="EMBL" id="CP039396">
    <property type="protein sequence ID" value="QCD43693.1"/>
    <property type="molecule type" value="Genomic_DNA"/>
</dbReference>
<proteinExistence type="predicted"/>
<reference evidence="3" key="1">
    <citation type="submission" date="2019-02" db="EMBL/GenBank/DDBJ databases">
        <title>Isolation and identification of novel species under the genus Muribaculum.</title>
        <authorList>
            <person name="Miyake S."/>
            <person name="Ding Y."/>
            <person name="Low A."/>
            <person name="Soh M."/>
            <person name="Seedorf H."/>
        </authorList>
    </citation>
    <scope>NUCLEOTIDE SEQUENCE [LARGE SCALE GENOMIC DNA]</scope>
    <source>
        <strain evidence="3">H5</strain>
    </source>
</reference>
<dbReference type="Proteomes" id="UP000297149">
    <property type="component" value="Chromosome"/>
</dbReference>
<evidence type="ECO:0000259" key="1">
    <source>
        <dbReference type="Pfam" id="PF16217"/>
    </source>
</evidence>
<dbReference type="AlphaFoldDB" id="A0A4P7W6K2"/>
<dbReference type="KEGG" id="ddb:E7747_10345"/>